<dbReference type="Gene3D" id="2.60.40.3690">
    <property type="match status" value="1"/>
</dbReference>
<organism evidence="1 2">
    <name type="scientific">Prevotella herbatica</name>
    <dbReference type="NCBI Taxonomy" id="2801997"/>
    <lineage>
        <taxon>Bacteria</taxon>
        <taxon>Pseudomonadati</taxon>
        <taxon>Bacteroidota</taxon>
        <taxon>Bacteroidia</taxon>
        <taxon>Bacteroidales</taxon>
        <taxon>Prevotellaceae</taxon>
        <taxon>Prevotella</taxon>
    </lineage>
</organism>
<evidence type="ECO:0008006" key="3">
    <source>
        <dbReference type="Google" id="ProtNLM"/>
    </source>
</evidence>
<evidence type="ECO:0000313" key="1">
    <source>
        <dbReference type="EMBL" id="BCS86141.1"/>
    </source>
</evidence>
<dbReference type="Pfam" id="PF21514">
    <property type="entry name" value="FimA-like_C"/>
    <property type="match status" value="1"/>
</dbReference>
<name>A0ABM7P043_9BACT</name>
<sequence length="351" mass="37261">MTSCSSSDTEEGTITKGNPAVVNLQLNGKSMTRSTPSDNEKYIKEGQAAAFDASGAIVGTVQSFLTSTSATPTISTTTQATQVSVVANPGSTSTFTSIVNKTNLEAVTTDLASTASSVKTANSQDEKTLPKYGNATLTFGTDSKASPIVDMYNLVGRIKLNSIKTNFTGTGYVDATFTPKEVFLYNANTVSTFGGTGSSPQTGENTDKAGTYAVASPTDYYYLSSGPISSYNETSPTVYTFYTFPNTSAATPTKLVIKGEFKPKDGDPEVVYYPITINKLQTNTTITKNGTDRPANDENDSKIVKSTSYEVIITISGKGMDDPGKDITPSEATITMNVKDWTDYVQDVTVK</sequence>
<keyword evidence="2" id="KW-1185">Reference proteome</keyword>
<evidence type="ECO:0000313" key="2">
    <source>
        <dbReference type="Proteomes" id="UP001319045"/>
    </source>
</evidence>
<reference evidence="1 2" key="1">
    <citation type="journal article" date="2022" name="Int. J. Syst. Evol. Microbiol.">
        <title>Prevotella herbatica sp. nov., a plant polysaccharide-decomposing anaerobic bacterium isolated from a methanogenic reactor.</title>
        <authorList>
            <person name="Uek A."/>
            <person name="Tonouchi A."/>
            <person name="Kaku N."/>
            <person name="Ueki K."/>
        </authorList>
    </citation>
    <scope>NUCLEOTIDE SEQUENCE [LARGE SCALE GENOMIC DNA]</scope>
    <source>
        <strain evidence="1 2">WR041</strain>
    </source>
</reference>
<proteinExistence type="predicted"/>
<dbReference type="EMBL" id="AP024484">
    <property type="protein sequence ID" value="BCS86141.1"/>
    <property type="molecule type" value="Genomic_DNA"/>
</dbReference>
<gene>
    <name evidence="1" type="ORF">prwr041_20340</name>
</gene>
<dbReference type="Gene3D" id="2.60.40.2580">
    <property type="match status" value="1"/>
</dbReference>
<protein>
    <recommendedName>
        <fullName evidence="3">Major fimbrial subunit protein N-terminal domain-containing protein</fullName>
    </recommendedName>
</protein>
<accession>A0ABM7P043</accession>
<dbReference type="Proteomes" id="UP001319045">
    <property type="component" value="Chromosome"/>
</dbReference>